<name>A0A0N4YU37_NIPBR</name>
<evidence type="ECO:0000313" key="3">
    <source>
        <dbReference type="Proteomes" id="UP000271162"/>
    </source>
</evidence>
<organism evidence="4">
    <name type="scientific">Nippostrongylus brasiliensis</name>
    <name type="common">Rat hookworm</name>
    <dbReference type="NCBI Taxonomy" id="27835"/>
    <lineage>
        <taxon>Eukaryota</taxon>
        <taxon>Metazoa</taxon>
        <taxon>Ecdysozoa</taxon>
        <taxon>Nematoda</taxon>
        <taxon>Chromadorea</taxon>
        <taxon>Rhabditida</taxon>
        <taxon>Rhabditina</taxon>
        <taxon>Rhabditomorpha</taxon>
        <taxon>Strongyloidea</taxon>
        <taxon>Heligmosomidae</taxon>
        <taxon>Nippostrongylus</taxon>
    </lineage>
</organism>
<proteinExistence type="predicted"/>
<evidence type="ECO:0000256" key="1">
    <source>
        <dbReference type="SAM" id="MobiDB-lite"/>
    </source>
</evidence>
<reference evidence="2 3" key="2">
    <citation type="submission" date="2018-11" db="EMBL/GenBank/DDBJ databases">
        <authorList>
            <consortium name="Pathogen Informatics"/>
        </authorList>
    </citation>
    <scope>NUCLEOTIDE SEQUENCE [LARGE SCALE GENOMIC DNA]</scope>
</reference>
<evidence type="ECO:0000313" key="4">
    <source>
        <dbReference type="WBParaSite" id="NBR_0002075901-mRNA-1"/>
    </source>
</evidence>
<dbReference type="WBParaSite" id="NBR_0002075901-mRNA-1">
    <property type="protein sequence ID" value="NBR_0002075901-mRNA-1"/>
    <property type="gene ID" value="NBR_0002075901"/>
</dbReference>
<gene>
    <name evidence="2" type="ORF">NBR_LOCUS20760</name>
</gene>
<dbReference type="STRING" id="27835.A0A0N4YU37"/>
<dbReference type="EMBL" id="UYSL01025491">
    <property type="protein sequence ID" value="VDL84498.1"/>
    <property type="molecule type" value="Genomic_DNA"/>
</dbReference>
<evidence type="ECO:0000313" key="2">
    <source>
        <dbReference type="EMBL" id="VDL84498.1"/>
    </source>
</evidence>
<keyword evidence="3" id="KW-1185">Reference proteome</keyword>
<feature type="compositionally biased region" description="Basic and acidic residues" evidence="1">
    <location>
        <begin position="63"/>
        <end position="78"/>
    </location>
</feature>
<reference evidence="4" key="1">
    <citation type="submission" date="2017-02" db="UniProtKB">
        <authorList>
            <consortium name="WormBaseParasite"/>
        </authorList>
    </citation>
    <scope>IDENTIFICATION</scope>
</reference>
<dbReference type="Proteomes" id="UP000271162">
    <property type="component" value="Unassembled WGS sequence"/>
</dbReference>
<accession>A0A0N4YU37</accession>
<protein>
    <submittedName>
        <fullName evidence="4">Transposase</fullName>
    </submittedName>
</protein>
<sequence length="105" mass="12500">MERDPLTDSMHVNYDTLNGNCPEYDEVMALFDDSTREFTSDSFNTKWREIGANSEKTSRRRRNRDEDEQAKKLERDLMENLESDTAPEQSDTQVYEWDEYNVSLF</sequence>
<feature type="region of interest" description="Disordered" evidence="1">
    <location>
        <begin position="53"/>
        <end position="94"/>
    </location>
</feature>
<dbReference type="AlphaFoldDB" id="A0A0N4YU37"/>